<evidence type="ECO:0000313" key="1">
    <source>
        <dbReference type="EMBL" id="MPN57849.1"/>
    </source>
</evidence>
<accession>A0A645J571</accession>
<dbReference type="EMBL" id="VSSQ01129897">
    <property type="protein sequence ID" value="MPN57849.1"/>
    <property type="molecule type" value="Genomic_DNA"/>
</dbReference>
<gene>
    <name evidence="1" type="ORF">SDC9_205545</name>
</gene>
<name>A0A645J571_9ZZZZ</name>
<comment type="caution">
    <text evidence="1">The sequence shown here is derived from an EMBL/GenBank/DDBJ whole genome shotgun (WGS) entry which is preliminary data.</text>
</comment>
<organism evidence="1">
    <name type="scientific">bioreactor metagenome</name>
    <dbReference type="NCBI Taxonomy" id="1076179"/>
    <lineage>
        <taxon>unclassified sequences</taxon>
        <taxon>metagenomes</taxon>
        <taxon>ecological metagenomes</taxon>
    </lineage>
</organism>
<sequence>MDVIGELQAVEVGEIAAVHIVPWMVAIKDALEGKHHIVCIQFAGGSEPGGLLKLYVTTQMEAVGCAVIQHLPAFSQLRHQSIGVGIYIKQSVIQLGR</sequence>
<protein>
    <submittedName>
        <fullName evidence="1">Uncharacterized protein</fullName>
    </submittedName>
</protein>
<reference evidence="1" key="1">
    <citation type="submission" date="2019-08" db="EMBL/GenBank/DDBJ databases">
        <authorList>
            <person name="Kucharzyk K."/>
            <person name="Murdoch R.W."/>
            <person name="Higgins S."/>
            <person name="Loffler F."/>
        </authorList>
    </citation>
    <scope>NUCLEOTIDE SEQUENCE</scope>
</reference>
<dbReference type="AlphaFoldDB" id="A0A645J571"/>
<proteinExistence type="predicted"/>